<dbReference type="AlphaFoldDB" id="A0A165HU18"/>
<dbReference type="Proteomes" id="UP000076632">
    <property type="component" value="Unassembled WGS sequence"/>
</dbReference>
<proteinExistence type="predicted"/>
<dbReference type="InParanoid" id="A0A165HU18"/>
<dbReference type="GeneID" id="28900999"/>
<evidence type="ECO:0000313" key="2">
    <source>
        <dbReference type="Proteomes" id="UP000076632"/>
    </source>
</evidence>
<protein>
    <recommendedName>
        <fullName evidence="3">S-adenosyl-L-methionine-dependent methyltransferase</fullName>
    </recommendedName>
</protein>
<dbReference type="STRING" id="1328760.A0A165HU18"/>
<dbReference type="Pfam" id="PF13489">
    <property type="entry name" value="Methyltransf_23"/>
    <property type="match status" value="1"/>
</dbReference>
<evidence type="ECO:0008006" key="3">
    <source>
        <dbReference type="Google" id="ProtNLM"/>
    </source>
</evidence>
<organism evidence="1 2">
    <name type="scientific">Xylona heveae (strain CBS 132557 / TC161)</name>
    <dbReference type="NCBI Taxonomy" id="1328760"/>
    <lineage>
        <taxon>Eukaryota</taxon>
        <taxon>Fungi</taxon>
        <taxon>Dikarya</taxon>
        <taxon>Ascomycota</taxon>
        <taxon>Pezizomycotina</taxon>
        <taxon>Xylonomycetes</taxon>
        <taxon>Xylonales</taxon>
        <taxon>Xylonaceae</taxon>
        <taxon>Xylona</taxon>
    </lineage>
</organism>
<name>A0A165HU18_XYLHT</name>
<dbReference type="RefSeq" id="XP_018189483.1">
    <property type="nucleotide sequence ID" value="XM_018335862.1"/>
</dbReference>
<dbReference type="InterPro" id="IPR029063">
    <property type="entry name" value="SAM-dependent_MTases_sf"/>
</dbReference>
<gene>
    <name evidence="1" type="ORF">L228DRAFT_281054</name>
</gene>
<dbReference type="SUPFAM" id="SSF53335">
    <property type="entry name" value="S-adenosyl-L-methionine-dependent methyltransferases"/>
    <property type="match status" value="1"/>
</dbReference>
<keyword evidence="2" id="KW-1185">Reference proteome</keyword>
<sequence length="288" mass="32581">MSSSTTTPSANENVEEVGKRYFLPRSYDEGRRMQNQHEWIKGCAGGLIKAPIDRTRSNLHVLDAATADGYWIHDVAREFPKDAEFVGFDSAPEEFPPIENPSTKFHVAKQNLIETFPAEWANKFDLVHQRFVIPLFKEAEVPNVLKNLTGCVKPGGWIQLVEMDFSAYVQAEKTTAINMLHTLTNSIVSDPKAATKLGRRLEEQGFVNVHSEGINLVAGNAPESSELGERGSRNMLAVLQYFMSVAKPEMFGMTQEEWASLPEKFTQDMKEHKMVLRVYYVWAQKPEQ</sequence>
<dbReference type="OrthoDB" id="184880at2759"/>
<dbReference type="OMA" id="RVQHEWI"/>
<evidence type="ECO:0000313" key="1">
    <source>
        <dbReference type="EMBL" id="KZF23928.1"/>
    </source>
</evidence>
<dbReference type="Gene3D" id="3.40.50.150">
    <property type="entry name" value="Vaccinia Virus protein VP39"/>
    <property type="match status" value="1"/>
</dbReference>
<dbReference type="EMBL" id="KV407456">
    <property type="protein sequence ID" value="KZF23928.1"/>
    <property type="molecule type" value="Genomic_DNA"/>
</dbReference>
<accession>A0A165HU18</accession>
<reference evidence="1 2" key="1">
    <citation type="journal article" date="2016" name="Fungal Biol.">
        <title>The genome of Xylona heveae provides a window into fungal endophytism.</title>
        <authorList>
            <person name="Gazis R."/>
            <person name="Kuo A."/>
            <person name="Riley R."/>
            <person name="LaButti K."/>
            <person name="Lipzen A."/>
            <person name="Lin J."/>
            <person name="Amirebrahimi M."/>
            <person name="Hesse C.N."/>
            <person name="Spatafora J.W."/>
            <person name="Henrissat B."/>
            <person name="Hainaut M."/>
            <person name="Grigoriev I.V."/>
            <person name="Hibbett D.S."/>
        </authorList>
    </citation>
    <scope>NUCLEOTIDE SEQUENCE [LARGE SCALE GENOMIC DNA]</scope>
    <source>
        <strain evidence="1 2">TC161</strain>
    </source>
</reference>